<evidence type="ECO:0000256" key="1">
    <source>
        <dbReference type="ARBA" id="ARBA00022527"/>
    </source>
</evidence>
<dbReference type="Pfam" id="PF00069">
    <property type="entry name" value="Pkinase"/>
    <property type="match status" value="2"/>
</dbReference>
<sequence>MRSGFLYSDDPKVSRLREGKAVIDETLGKRKYRLDDFNLERNIGCESTSQIWHVTLNARPEESYALKFFNKQTVMKTDFVKYVQQEKNAMLVLNDPGHPNVIRMIDTFRDEQNVYILYEYAEGGDLWEEIKHVGVPDGYIARILVMQLLRGLEYIHEKGIVHRDLKCENIVIHKGSLKIIDFGTSRFIKDITNKEHGHAEGTETRHDESSMTCDHSNCEGKCMRHPVAKIKRKFKNYVGTPNFMPPEAISNIASGCAADLWSLGCTIYQLLLGMNCFTGSSSYFIYKNVKDNTIEFPEIFDPDAKDLIIRLLLTDPSKRLSLSEVKKHKYLTGINTLPQPTGKVGRFDALAPRLRRTCCKIQEAIFDLTIKRENATEADHQEIVDAIVSLEHENIPSITSAITFNYSRTKSQVEAEIEEANKYMVI</sequence>
<dbReference type="InterPro" id="IPR008271">
    <property type="entry name" value="Ser/Thr_kinase_AS"/>
</dbReference>
<dbReference type="PROSITE" id="PS50011">
    <property type="entry name" value="PROTEIN_KINASE_DOM"/>
    <property type="match status" value="1"/>
</dbReference>
<dbReference type="AlphaFoldDB" id="A0AAD9GEE9"/>
<evidence type="ECO:0000259" key="6">
    <source>
        <dbReference type="PROSITE" id="PS50011"/>
    </source>
</evidence>
<accession>A0AAD9GEE9</accession>
<keyword evidence="4 7" id="KW-0418">Kinase</keyword>
<comment type="caution">
    <text evidence="7">The sequence shown here is derived from an EMBL/GenBank/DDBJ whole genome shotgun (WGS) entry which is preliminary data.</text>
</comment>
<proteinExistence type="predicted"/>
<keyword evidence="1" id="KW-0723">Serine/threonine-protein kinase</keyword>
<keyword evidence="2" id="KW-0808">Transferase</keyword>
<dbReference type="GO" id="GO:0004691">
    <property type="term" value="F:cAMP-dependent protein kinase activity"/>
    <property type="evidence" value="ECO:0007669"/>
    <property type="project" value="TreeGrafter"/>
</dbReference>
<dbReference type="InterPro" id="IPR011009">
    <property type="entry name" value="Kinase-like_dom_sf"/>
</dbReference>
<evidence type="ECO:0000313" key="8">
    <source>
        <dbReference type="Proteomes" id="UP001195914"/>
    </source>
</evidence>
<dbReference type="GO" id="GO:0005952">
    <property type="term" value="C:cAMP-dependent protein kinase complex"/>
    <property type="evidence" value="ECO:0007669"/>
    <property type="project" value="TreeGrafter"/>
</dbReference>
<evidence type="ECO:0000256" key="2">
    <source>
        <dbReference type="ARBA" id="ARBA00022679"/>
    </source>
</evidence>
<evidence type="ECO:0000256" key="3">
    <source>
        <dbReference type="ARBA" id="ARBA00022741"/>
    </source>
</evidence>
<dbReference type="Gene3D" id="3.30.200.20">
    <property type="entry name" value="Phosphorylase Kinase, domain 1"/>
    <property type="match status" value="1"/>
</dbReference>
<gene>
    <name evidence="7" type="ORF">X943_002957</name>
</gene>
<evidence type="ECO:0000256" key="5">
    <source>
        <dbReference type="ARBA" id="ARBA00022840"/>
    </source>
</evidence>
<reference evidence="7" key="1">
    <citation type="journal article" date="2014" name="Nucleic Acids Res.">
        <title>The evolutionary dynamics of variant antigen genes in Babesia reveal a history of genomic innovation underlying host-parasite interaction.</title>
        <authorList>
            <person name="Jackson A.P."/>
            <person name="Otto T.D."/>
            <person name="Darby A."/>
            <person name="Ramaprasad A."/>
            <person name="Xia D."/>
            <person name="Echaide I.E."/>
            <person name="Farber M."/>
            <person name="Gahlot S."/>
            <person name="Gamble J."/>
            <person name="Gupta D."/>
            <person name="Gupta Y."/>
            <person name="Jackson L."/>
            <person name="Malandrin L."/>
            <person name="Malas T.B."/>
            <person name="Moussa E."/>
            <person name="Nair M."/>
            <person name="Reid A.J."/>
            <person name="Sanders M."/>
            <person name="Sharma J."/>
            <person name="Tracey A."/>
            <person name="Quail M.A."/>
            <person name="Weir W."/>
            <person name="Wastling J.M."/>
            <person name="Hall N."/>
            <person name="Willadsen P."/>
            <person name="Lingelbach K."/>
            <person name="Shiels B."/>
            <person name="Tait A."/>
            <person name="Berriman M."/>
            <person name="Allred D.R."/>
            <person name="Pain A."/>
        </authorList>
    </citation>
    <scope>NUCLEOTIDE SEQUENCE</scope>
    <source>
        <strain evidence="7">1802A</strain>
    </source>
</reference>
<dbReference type="GO" id="GO:0005524">
    <property type="term" value="F:ATP binding"/>
    <property type="evidence" value="ECO:0007669"/>
    <property type="project" value="UniProtKB-KW"/>
</dbReference>
<dbReference type="PROSITE" id="PS00108">
    <property type="entry name" value="PROTEIN_KINASE_ST"/>
    <property type="match status" value="1"/>
</dbReference>
<feature type="domain" description="Protein kinase" evidence="6">
    <location>
        <begin position="37"/>
        <end position="331"/>
    </location>
</feature>
<dbReference type="PANTHER" id="PTHR24353">
    <property type="entry name" value="CYCLIC NUCLEOTIDE-DEPENDENT PROTEIN KINASE"/>
    <property type="match status" value="1"/>
</dbReference>
<name>A0AAD9GEE9_BABDI</name>
<organism evidence="7 8">
    <name type="scientific">Babesia divergens</name>
    <dbReference type="NCBI Taxonomy" id="32595"/>
    <lineage>
        <taxon>Eukaryota</taxon>
        <taxon>Sar</taxon>
        <taxon>Alveolata</taxon>
        <taxon>Apicomplexa</taxon>
        <taxon>Aconoidasida</taxon>
        <taxon>Piroplasmida</taxon>
        <taxon>Babesiidae</taxon>
        <taxon>Babesia</taxon>
    </lineage>
</organism>
<reference evidence="7" key="2">
    <citation type="submission" date="2021-05" db="EMBL/GenBank/DDBJ databases">
        <authorList>
            <person name="Pain A."/>
        </authorList>
    </citation>
    <scope>NUCLEOTIDE SEQUENCE</scope>
    <source>
        <strain evidence="7">1802A</strain>
    </source>
</reference>
<protein>
    <submittedName>
        <fullName evidence="7">Protein kinase domain containing protein</fullName>
    </submittedName>
</protein>
<keyword evidence="3" id="KW-0547">Nucleotide-binding</keyword>
<dbReference type="SUPFAM" id="SSF56112">
    <property type="entry name" value="Protein kinase-like (PK-like)"/>
    <property type="match status" value="1"/>
</dbReference>
<dbReference type="PANTHER" id="PTHR24353:SF37">
    <property type="entry name" value="CAMP-DEPENDENT PROTEIN KINASE CATALYTIC SUBUNIT PRKX"/>
    <property type="match status" value="1"/>
</dbReference>
<dbReference type="Proteomes" id="UP001195914">
    <property type="component" value="Unassembled WGS sequence"/>
</dbReference>
<keyword evidence="8" id="KW-1185">Reference proteome</keyword>
<dbReference type="Gene3D" id="1.10.510.10">
    <property type="entry name" value="Transferase(Phosphotransferase) domain 1"/>
    <property type="match status" value="1"/>
</dbReference>
<dbReference type="SMART" id="SM00220">
    <property type="entry name" value="S_TKc"/>
    <property type="match status" value="1"/>
</dbReference>
<evidence type="ECO:0000256" key="4">
    <source>
        <dbReference type="ARBA" id="ARBA00022777"/>
    </source>
</evidence>
<evidence type="ECO:0000313" key="7">
    <source>
        <dbReference type="EMBL" id="KAK1936887.1"/>
    </source>
</evidence>
<dbReference type="EMBL" id="JAHBMH010000034">
    <property type="protein sequence ID" value="KAK1936887.1"/>
    <property type="molecule type" value="Genomic_DNA"/>
</dbReference>
<keyword evidence="5" id="KW-0067">ATP-binding</keyword>
<dbReference type="GO" id="GO:0005829">
    <property type="term" value="C:cytosol"/>
    <property type="evidence" value="ECO:0007669"/>
    <property type="project" value="TreeGrafter"/>
</dbReference>
<dbReference type="InterPro" id="IPR000719">
    <property type="entry name" value="Prot_kinase_dom"/>
</dbReference>